<dbReference type="Gene3D" id="1.20.1250.20">
    <property type="entry name" value="MFS general substrate transporter like domains"/>
    <property type="match status" value="1"/>
</dbReference>
<feature type="transmembrane region" description="Helical" evidence="5">
    <location>
        <begin position="388"/>
        <end position="408"/>
    </location>
</feature>
<dbReference type="InterPro" id="IPR011701">
    <property type="entry name" value="MFS"/>
</dbReference>
<dbReference type="PROSITE" id="PS50850">
    <property type="entry name" value="MFS"/>
    <property type="match status" value="1"/>
</dbReference>
<reference evidence="8" key="1">
    <citation type="journal article" date="2019" name="Int. J. Syst. Evol. Microbiol.">
        <title>The Global Catalogue of Microorganisms (GCM) 10K type strain sequencing project: providing services to taxonomists for standard genome sequencing and annotation.</title>
        <authorList>
            <consortium name="The Broad Institute Genomics Platform"/>
            <consortium name="The Broad Institute Genome Sequencing Center for Infectious Disease"/>
            <person name="Wu L."/>
            <person name="Ma J."/>
        </authorList>
    </citation>
    <scope>NUCLEOTIDE SEQUENCE [LARGE SCALE GENOMIC DNA]</scope>
    <source>
        <strain evidence="8">JCM 32206</strain>
    </source>
</reference>
<feature type="transmembrane region" description="Helical" evidence="5">
    <location>
        <begin position="89"/>
        <end position="109"/>
    </location>
</feature>
<gene>
    <name evidence="7" type="ORF">GCM10023094_56000</name>
</gene>
<protein>
    <submittedName>
        <fullName evidence="7">Aromatic acid/H+ symport family MFS transporter</fullName>
    </submittedName>
</protein>
<accession>A0ABP8PSE8</accession>
<feature type="transmembrane region" description="Helical" evidence="5">
    <location>
        <begin position="148"/>
        <end position="173"/>
    </location>
</feature>
<organism evidence="7 8">
    <name type="scientific">Rhodococcus olei</name>
    <dbReference type="NCBI Taxonomy" id="2161675"/>
    <lineage>
        <taxon>Bacteria</taxon>
        <taxon>Bacillati</taxon>
        <taxon>Actinomycetota</taxon>
        <taxon>Actinomycetes</taxon>
        <taxon>Mycobacteriales</taxon>
        <taxon>Nocardiaceae</taxon>
        <taxon>Rhodococcus</taxon>
    </lineage>
</organism>
<evidence type="ECO:0000256" key="4">
    <source>
        <dbReference type="ARBA" id="ARBA00023136"/>
    </source>
</evidence>
<dbReference type="RefSeq" id="WP_345353503.1">
    <property type="nucleotide sequence ID" value="NZ_BAABFB010000092.1"/>
</dbReference>
<dbReference type="InterPro" id="IPR036259">
    <property type="entry name" value="MFS_trans_sf"/>
</dbReference>
<feature type="transmembrane region" description="Helical" evidence="5">
    <location>
        <begin position="58"/>
        <end position="82"/>
    </location>
</feature>
<dbReference type="PANTHER" id="PTHR23508:SF10">
    <property type="entry name" value="CARBOXYLIC ACID TRANSPORTER PROTEIN HOMOLOG"/>
    <property type="match status" value="1"/>
</dbReference>
<evidence type="ECO:0000256" key="1">
    <source>
        <dbReference type="ARBA" id="ARBA00004651"/>
    </source>
</evidence>
<feature type="domain" description="Major facilitator superfamily (MFS) profile" evidence="6">
    <location>
        <begin position="24"/>
        <end position="437"/>
    </location>
</feature>
<dbReference type="PANTHER" id="PTHR23508">
    <property type="entry name" value="CARBOXYLIC ACID TRANSPORTER PROTEIN HOMOLOG"/>
    <property type="match status" value="1"/>
</dbReference>
<feature type="transmembrane region" description="Helical" evidence="5">
    <location>
        <begin position="115"/>
        <end position="136"/>
    </location>
</feature>
<evidence type="ECO:0000259" key="6">
    <source>
        <dbReference type="PROSITE" id="PS50850"/>
    </source>
</evidence>
<feature type="transmembrane region" description="Helical" evidence="5">
    <location>
        <begin position="353"/>
        <end position="376"/>
    </location>
</feature>
<feature type="transmembrane region" description="Helical" evidence="5">
    <location>
        <begin position="258"/>
        <end position="278"/>
    </location>
</feature>
<keyword evidence="8" id="KW-1185">Reference proteome</keyword>
<evidence type="ECO:0000313" key="8">
    <source>
        <dbReference type="Proteomes" id="UP001501183"/>
    </source>
</evidence>
<evidence type="ECO:0000313" key="7">
    <source>
        <dbReference type="EMBL" id="GAA4491491.1"/>
    </source>
</evidence>
<comment type="subcellular location">
    <subcellularLocation>
        <location evidence="1">Cell membrane</location>
        <topology evidence="1">Multi-pass membrane protein</topology>
    </subcellularLocation>
</comment>
<feature type="transmembrane region" description="Helical" evidence="5">
    <location>
        <begin position="179"/>
        <end position="198"/>
    </location>
</feature>
<dbReference type="InterPro" id="IPR005829">
    <property type="entry name" value="Sugar_transporter_CS"/>
</dbReference>
<proteinExistence type="predicted"/>
<feature type="transmembrane region" description="Helical" evidence="5">
    <location>
        <begin position="414"/>
        <end position="433"/>
    </location>
</feature>
<feature type="transmembrane region" description="Helical" evidence="5">
    <location>
        <begin position="321"/>
        <end position="347"/>
    </location>
</feature>
<dbReference type="SUPFAM" id="SSF103473">
    <property type="entry name" value="MFS general substrate transporter"/>
    <property type="match status" value="1"/>
</dbReference>
<keyword evidence="3 5" id="KW-1133">Transmembrane helix</keyword>
<dbReference type="CDD" id="cd17365">
    <property type="entry name" value="MFS_PcaK_like"/>
    <property type="match status" value="1"/>
</dbReference>
<feature type="transmembrane region" description="Helical" evidence="5">
    <location>
        <begin position="290"/>
        <end position="314"/>
    </location>
</feature>
<feature type="transmembrane region" description="Helical" evidence="5">
    <location>
        <begin position="24"/>
        <end position="46"/>
    </location>
</feature>
<dbReference type="InterPro" id="IPR020846">
    <property type="entry name" value="MFS_dom"/>
</dbReference>
<evidence type="ECO:0000256" key="5">
    <source>
        <dbReference type="SAM" id="Phobius"/>
    </source>
</evidence>
<dbReference type="PROSITE" id="PS00217">
    <property type="entry name" value="SUGAR_TRANSPORT_2"/>
    <property type="match status" value="1"/>
</dbReference>
<evidence type="ECO:0000256" key="2">
    <source>
        <dbReference type="ARBA" id="ARBA00022692"/>
    </source>
</evidence>
<dbReference type="Proteomes" id="UP001501183">
    <property type="component" value="Unassembled WGS sequence"/>
</dbReference>
<name>A0ABP8PSE8_9NOCA</name>
<dbReference type="EMBL" id="BAABFB010000092">
    <property type="protein sequence ID" value="GAA4491491.1"/>
    <property type="molecule type" value="Genomic_DNA"/>
</dbReference>
<sequence length="461" mass="47294">MSTPIASLADAIDRSPLSPFQKRTIAICLLIALLDGFDALSIGYLIPAIAKDWEIGAGSLSLVVTAGLVGMILGSMVFGPVADRAGRRFVIIVGTLIFGVTTLALSGAQSVEMLTLFRFVAGLGLGTVGPNVIALASEFTPTRSKSTVVVLISSGLAMGGFIGGFAIGFLIPAFGWRSVFLAGGVLPLVILAATVRLIPESVGFLAAMGKTEQVAALARRMNIDPNHTATPLTSAAAPAASKVPVAELFRSGRAVNTLLLWVVFFCGLLFAYFMYSWMPTLLAAAGLTQQTAIFATSLTTLGCVAGGMSLGVLVDRRNKDYRILVGAFVIGAALVAALTAVVGNLWLMLPVVFLIGFTAIGSQAAVNAVATAMYPVSARSTGLGWAYGVGRMGSVVGPLIGGTLISAAVAPTQIFLMIVIPALLAAGALAEIVRRGGIDITAATTTAAAPIRTPSLEQNPA</sequence>
<evidence type="ECO:0000256" key="3">
    <source>
        <dbReference type="ARBA" id="ARBA00022989"/>
    </source>
</evidence>
<dbReference type="Pfam" id="PF07690">
    <property type="entry name" value="MFS_1"/>
    <property type="match status" value="1"/>
</dbReference>
<comment type="caution">
    <text evidence="7">The sequence shown here is derived from an EMBL/GenBank/DDBJ whole genome shotgun (WGS) entry which is preliminary data.</text>
</comment>
<keyword evidence="2 5" id="KW-0812">Transmembrane</keyword>
<keyword evidence="4 5" id="KW-0472">Membrane</keyword>